<sequence>MQNILLDGRTFVDKATTHTLLKDKLDLPEHYGRNLDALWDCLTTDFTEKIITVQHPQAIEENLGRYGKSLLQLFDEVKEYNDALTIVYAYEMKEKEAES</sequence>
<dbReference type="InterPro" id="IPR035905">
    <property type="entry name" value="Barstar-like_sf"/>
</dbReference>
<keyword evidence="4" id="KW-1185">Reference proteome</keyword>
<dbReference type="GeneID" id="94552544"/>
<dbReference type="Pfam" id="PF01337">
    <property type="entry name" value="Barstar"/>
    <property type="match status" value="1"/>
</dbReference>
<dbReference type="Proteomes" id="UP000501830">
    <property type="component" value="Chromosome"/>
</dbReference>
<gene>
    <name evidence="3" type="ORF">G7058_04585</name>
</gene>
<organism evidence="3 4">
    <name type="scientific">Jeotgalibaca porci</name>
    <dbReference type="NCBI Taxonomy" id="1868793"/>
    <lineage>
        <taxon>Bacteria</taxon>
        <taxon>Bacillati</taxon>
        <taxon>Bacillota</taxon>
        <taxon>Bacilli</taxon>
        <taxon>Lactobacillales</taxon>
        <taxon>Carnobacteriaceae</taxon>
        <taxon>Jeotgalibaca</taxon>
    </lineage>
</organism>
<dbReference type="InterPro" id="IPR000468">
    <property type="entry name" value="Barstar"/>
</dbReference>
<evidence type="ECO:0000259" key="2">
    <source>
        <dbReference type="Pfam" id="PF01337"/>
    </source>
</evidence>
<dbReference type="AlphaFoldDB" id="A0A6G7WGR0"/>
<dbReference type="EMBL" id="CP049889">
    <property type="protein sequence ID" value="QIK51397.1"/>
    <property type="molecule type" value="Genomic_DNA"/>
</dbReference>
<dbReference type="Gene3D" id="3.30.370.10">
    <property type="entry name" value="Barstar-like"/>
    <property type="match status" value="1"/>
</dbReference>
<evidence type="ECO:0000313" key="3">
    <source>
        <dbReference type="EMBL" id="QIK51397.1"/>
    </source>
</evidence>
<reference evidence="3 4" key="1">
    <citation type="journal article" date="2017" name="Int. J. Syst. Evol. Microbiol.">
        <title>Jeotgalibaca porci sp. nov. and Jeotgalibaca arthritidis sp. nov., isolated from pigs, and emended description of the genus Jeotgalibaca.</title>
        <authorList>
            <person name="Zamora L."/>
            <person name="Perez-Sancho M."/>
            <person name="Dominguez L."/>
            <person name="Fernandez-Garayzabal J.F."/>
            <person name="Vela A.I."/>
        </authorList>
    </citation>
    <scope>NUCLEOTIDE SEQUENCE [LARGE SCALE GENOMIC DNA]</scope>
    <source>
        <strain evidence="3 4">CCUG 69148</strain>
    </source>
</reference>
<comment type="similarity">
    <text evidence="1">Belongs to the barstar family.</text>
</comment>
<name>A0A6G7WGR0_9LACT</name>
<feature type="domain" description="Barstar (barnase inhibitor)" evidence="2">
    <location>
        <begin position="1"/>
        <end position="82"/>
    </location>
</feature>
<evidence type="ECO:0000256" key="1">
    <source>
        <dbReference type="ARBA" id="ARBA00006845"/>
    </source>
</evidence>
<dbReference type="KEGG" id="jpo:G7058_04585"/>
<proteinExistence type="inferred from homology"/>
<accession>A0A6G7WGR0</accession>
<evidence type="ECO:0000313" key="4">
    <source>
        <dbReference type="Proteomes" id="UP000501830"/>
    </source>
</evidence>
<dbReference type="RefSeq" id="WP_166062452.1">
    <property type="nucleotide sequence ID" value="NZ_CP049889.1"/>
</dbReference>
<protein>
    <submittedName>
        <fullName evidence="3">Barstar family protein</fullName>
    </submittedName>
</protein>
<dbReference type="SUPFAM" id="SSF52038">
    <property type="entry name" value="Barstar-related"/>
    <property type="match status" value="1"/>
</dbReference>